<evidence type="ECO:0000256" key="7">
    <source>
        <dbReference type="SAM" id="SignalP"/>
    </source>
</evidence>
<feature type="domain" description="EGF-like" evidence="8">
    <location>
        <begin position="181"/>
        <end position="220"/>
    </location>
</feature>
<dbReference type="eggNOG" id="KOG1217">
    <property type="taxonomic scope" value="Eukaryota"/>
</dbReference>
<dbReference type="SUPFAM" id="SSF57184">
    <property type="entry name" value="Growth factor receptor domain"/>
    <property type="match status" value="2"/>
</dbReference>
<dbReference type="FunFam" id="2.10.25.10:FF:000038">
    <property type="entry name" value="Fibrillin 2"/>
    <property type="match status" value="2"/>
</dbReference>
<dbReference type="PROSITE" id="PS01186">
    <property type="entry name" value="EGF_2"/>
    <property type="match status" value="1"/>
</dbReference>
<dbReference type="PANTHER" id="PTHR24050">
    <property type="entry name" value="PA14 DOMAIN-CONTAINING PROTEIN"/>
    <property type="match status" value="1"/>
</dbReference>
<dbReference type="SMART" id="SM00181">
    <property type="entry name" value="EGF"/>
    <property type="match status" value="4"/>
</dbReference>
<feature type="domain" description="EGF-like" evidence="8">
    <location>
        <begin position="92"/>
        <end position="131"/>
    </location>
</feature>
<dbReference type="InterPro" id="IPR018097">
    <property type="entry name" value="EGF_Ca-bd_CS"/>
</dbReference>
<dbReference type="InterPro" id="IPR000742">
    <property type="entry name" value="EGF"/>
</dbReference>
<dbReference type="FunFam" id="2.10.25.10:FF:000005">
    <property type="entry name" value="Fibrillin 2"/>
    <property type="match status" value="1"/>
</dbReference>
<dbReference type="GO" id="GO:0005576">
    <property type="term" value="C:extracellular region"/>
    <property type="evidence" value="ECO:0007669"/>
    <property type="project" value="UniProtKB-SubCell"/>
</dbReference>
<feature type="domain" description="EGF-like" evidence="8">
    <location>
        <begin position="227"/>
        <end position="267"/>
    </location>
</feature>
<evidence type="ECO:0000256" key="1">
    <source>
        <dbReference type="ARBA" id="ARBA00022536"/>
    </source>
</evidence>
<dbReference type="GO" id="GO:0005509">
    <property type="term" value="F:calcium ion binding"/>
    <property type="evidence" value="ECO:0007669"/>
    <property type="project" value="InterPro"/>
</dbReference>
<keyword evidence="2 7" id="KW-0732">Signal</keyword>
<feature type="signal peptide" evidence="7">
    <location>
        <begin position="1"/>
        <end position="20"/>
    </location>
</feature>
<dbReference type="Pfam" id="PF07645">
    <property type="entry name" value="EGF_CA"/>
    <property type="match status" value="4"/>
</dbReference>
<dbReference type="Pfam" id="PF12947">
    <property type="entry name" value="EGF_3"/>
    <property type="match status" value="1"/>
</dbReference>
<evidence type="ECO:0000256" key="2">
    <source>
        <dbReference type="ARBA" id="ARBA00022729"/>
    </source>
</evidence>
<dbReference type="AlphaFoldDB" id="H2Y493"/>
<protein>
    <recommendedName>
        <fullName evidence="8">EGF-like domain-containing protein</fullName>
    </recommendedName>
</protein>
<dbReference type="SMART" id="SM00179">
    <property type="entry name" value="EGF_CA"/>
    <property type="match status" value="5"/>
</dbReference>
<dbReference type="InParanoid" id="H2Y493"/>
<dbReference type="CDD" id="cd00054">
    <property type="entry name" value="EGF_CA"/>
    <property type="match status" value="5"/>
</dbReference>
<dbReference type="Proteomes" id="UP000007875">
    <property type="component" value="Unassembled WGS sequence"/>
</dbReference>
<dbReference type="PROSITE" id="PS50026">
    <property type="entry name" value="EGF_3"/>
    <property type="match status" value="4"/>
</dbReference>
<dbReference type="Ensembl" id="ENSCSAVT00000000142.1">
    <property type="protein sequence ID" value="ENSCSAVP00000000141.1"/>
    <property type="gene ID" value="ENSCSAVG00000000073.1"/>
</dbReference>
<evidence type="ECO:0000256" key="6">
    <source>
        <dbReference type="PROSITE-ProRule" id="PRU00076"/>
    </source>
</evidence>
<dbReference type="PROSITE" id="PS00010">
    <property type="entry name" value="ASX_HYDROXYL"/>
    <property type="match status" value="4"/>
</dbReference>
<comment type="caution">
    <text evidence="6">Lacks conserved residue(s) required for the propagation of feature annotation.</text>
</comment>
<organism evidence="9 10">
    <name type="scientific">Ciona savignyi</name>
    <name type="common">Pacific transparent sea squirt</name>
    <dbReference type="NCBI Taxonomy" id="51511"/>
    <lineage>
        <taxon>Eukaryota</taxon>
        <taxon>Metazoa</taxon>
        <taxon>Chordata</taxon>
        <taxon>Tunicata</taxon>
        <taxon>Ascidiacea</taxon>
        <taxon>Phlebobranchia</taxon>
        <taxon>Cionidae</taxon>
        <taxon>Ciona</taxon>
    </lineage>
</organism>
<accession>H2Y493</accession>
<dbReference type="InterPro" id="IPR024731">
    <property type="entry name" value="NELL2-like_EGF"/>
</dbReference>
<reference evidence="9" key="2">
    <citation type="submission" date="2025-08" db="UniProtKB">
        <authorList>
            <consortium name="Ensembl"/>
        </authorList>
    </citation>
    <scope>IDENTIFICATION</scope>
</reference>
<sequence length="301" mass="31444">MAFFTVCLMAFLSSQQLIKAEAFLQSDPMTMTTSAILSQVSGQNPLVGIGTMPATCNDTCRINTLHRIFQLLTTSLTNAGFSTSQFGVLVGDYNECLNSMGNDCHAKAHCTNLLGGYKCTCWAGYRDANTNLKSGRSCQEVNECTSGTHHCDNNANCQNTIGGHTCTCKTGYTGDGTWCSDINECSSASICSGKAGSVCKNTDGSYLCECPTGYIQQTTGGVSSCVDRNECSDGSANCPSASTCANLPGSYKCDCPTGLYHSGATCADINECVGGNVCTAANTQCLNTQGSYSCGCTTGFV</sequence>
<dbReference type="PANTHER" id="PTHR24050:SF27">
    <property type="entry name" value="FIBRILLIN-1"/>
    <property type="match status" value="1"/>
</dbReference>
<keyword evidence="3" id="KW-0677">Repeat</keyword>
<evidence type="ECO:0000313" key="10">
    <source>
        <dbReference type="Proteomes" id="UP000007875"/>
    </source>
</evidence>
<dbReference type="InterPro" id="IPR009030">
    <property type="entry name" value="Growth_fac_rcpt_cys_sf"/>
</dbReference>
<evidence type="ECO:0000313" key="9">
    <source>
        <dbReference type="Ensembl" id="ENSCSAVP00000000141.1"/>
    </source>
</evidence>
<dbReference type="OMA" id="ECRDASH"/>
<evidence type="ECO:0000259" key="8">
    <source>
        <dbReference type="PROSITE" id="PS50026"/>
    </source>
</evidence>
<feature type="disulfide bond" evidence="6">
    <location>
        <begin position="191"/>
        <end position="208"/>
    </location>
</feature>
<keyword evidence="5" id="KW-0325">Glycoprotein</keyword>
<dbReference type="PROSITE" id="PS01187">
    <property type="entry name" value="EGF_CA"/>
    <property type="match status" value="2"/>
</dbReference>
<dbReference type="InterPro" id="IPR049883">
    <property type="entry name" value="NOTCH1_EGF-like"/>
</dbReference>
<evidence type="ECO:0000256" key="3">
    <source>
        <dbReference type="ARBA" id="ARBA00022737"/>
    </source>
</evidence>
<feature type="domain" description="EGF-like" evidence="8">
    <location>
        <begin position="140"/>
        <end position="180"/>
    </location>
</feature>
<dbReference type="GeneTree" id="ENSGT00940000164251"/>
<evidence type="ECO:0000256" key="4">
    <source>
        <dbReference type="ARBA" id="ARBA00023157"/>
    </source>
</evidence>
<dbReference type="InterPro" id="IPR000152">
    <property type="entry name" value="EGF-type_Asp/Asn_hydroxyl_site"/>
</dbReference>
<name>H2Y493_CIOSA</name>
<proteinExistence type="predicted"/>
<dbReference type="STRING" id="51511.ENSCSAVP00000000141"/>
<reference evidence="10" key="1">
    <citation type="submission" date="2003-08" db="EMBL/GenBank/DDBJ databases">
        <authorList>
            <person name="Birren B."/>
            <person name="Nusbaum C."/>
            <person name="Abebe A."/>
            <person name="Abouelleil A."/>
            <person name="Adekoya E."/>
            <person name="Ait-zahra M."/>
            <person name="Allen N."/>
            <person name="Allen T."/>
            <person name="An P."/>
            <person name="Anderson M."/>
            <person name="Anderson S."/>
            <person name="Arachchi H."/>
            <person name="Armbruster J."/>
            <person name="Bachantsang P."/>
            <person name="Baldwin J."/>
            <person name="Barry A."/>
            <person name="Bayul T."/>
            <person name="Blitshsteyn B."/>
            <person name="Bloom T."/>
            <person name="Blye J."/>
            <person name="Boguslavskiy L."/>
            <person name="Borowsky M."/>
            <person name="Boukhgalter B."/>
            <person name="Brunache A."/>
            <person name="Butler J."/>
            <person name="Calixte N."/>
            <person name="Calvo S."/>
            <person name="Camarata J."/>
            <person name="Campo K."/>
            <person name="Chang J."/>
            <person name="Cheshatsang Y."/>
            <person name="Citroen M."/>
            <person name="Collymore A."/>
            <person name="Considine T."/>
            <person name="Cook A."/>
            <person name="Cooke P."/>
            <person name="Corum B."/>
            <person name="Cuomo C."/>
            <person name="David R."/>
            <person name="Dawoe T."/>
            <person name="Degray S."/>
            <person name="Dodge S."/>
            <person name="Dooley K."/>
            <person name="Dorje P."/>
            <person name="Dorjee K."/>
            <person name="Dorris L."/>
            <person name="Duffey N."/>
            <person name="Dupes A."/>
            <person name="Elkins T."/>
            <person name="Engels R."/>
            <person name="Erickson J."/>
            <person name="Farina A."/>
            <person name="Faro S."/>
            <person name="Ferreira P."/>
            <person name="Fischer H."/>
            <person name="Fitzgerald M."/>
            <person name="Foley K."/>
            <person name="Gage D."/>
            <person name="Galagan J."/>
            <person name="Gearin G."/>
            <person name="Gnerre S."/>
            <person name="Gnirke A."/>
            <person name="Goyette A."/>
            <person name="Graham J."/>
            <person name="Grandbois E."/>
            <person name="Gyaltsen K."/>
            <person name="Hafez N."/>
            <person name="Hagopian D."/>
            <person name="Hagos B."/>
            <person name="Hall J."/>
            <person name="Hatcher B."/>
            <person name="Heller A."/>
            <person name="Higgins H."/>
            <person name="Honan T."/>
            <person name="Horn A."/>
            <person name="Houde N."/>
            <person name="Hughes L."/>
            <person name="Hulme W."/>
            <person name="Husby E."/>
            <person name="Iliev I."/>
            <person name="Jaffe D."/>
            <person name="Jones C."/>
            <person name="Kamal M."/>
            <person name="Kamat A."/>
            <person name="Kamvysselis M."/>
            <person name="Karlsson E."/>
            <person name="Kells C."/>
            <person name="Kieu A."/>
            <person name="Kisner P."/>
            <person name="Kodira C."/>
            <person name="Kulbokas E."/>
            <person name="Labutti K."/>
            <person name="Lama D."/>
            <person name="Landers T."/>
            <person name="Leger J."/>
            <person name="Levine S."/>
            <person name="Lewis D."/>
            <person name="Lewis T."/>
            <person name="Lindblad-toh K."/>
            <person name="Liu X."/>
            <person name="Lokyitsang T."/>
            <person name="Lokyitsang Y."/>
            <person name="Lucien O."/>
            <person name="Lui A."/>
            <person name="Ma L.J."/>
            <person name="Mabbitt R."/>
            <person name="Macdonald J."/>
            <person name="Maclean C."/>
            <person name="Major J."/>
            <person name="Manning J."/>
            <person name="Marabella R."/>
            <person name="Maru K."/>
            <person name="Matthews C."/>
            <person name="Mauceli E."/>
            <person name="Mccarthy M."/>
            <person name="Mcdonough S."/>
            <person name="Mcghee T."/>
            <person name="Meldrim J."/>
            <person name="Meneus L."/>
            <person name="Mesirov J."/>
            <person name="Mihalev A."/>
            <person name="Mihova T."/>
            <person name="Mikkelsen T."/>
            <person name="Mlenga V."/>
            <person name="Moru K."/>
            <person name="Mozes J."/>
            <person name="Mulrain L."/>
            <person name="Munson G."/>
            <person name="Naylor J."/>
            <person name="Newes C."/>
            <person name="Nguyen C."/>
            <person name="Nguyen N."/>
            <person name="Nguyen T."/>
            <person name="Nicol R."/>
            <person name="Nielsen C."/>
            <person name="Nizzari M."/>
            <person name="Norbu C."/>
            <person name="Norbu N."/>
            <person name="O'donnell P."/>
            <person name="Okoawo O."/>
            <person name="O'leary S."/>
            <person name="Omotosho B."/>
            <person name="O'neill K."/>
            <person name="Osman S."/>
            <person name="Parker S."/>
            <person name="Perrin D."/>
            <person name="Phunkhang P."/>
            <person name="Piqani B."/>
            <person name="Purcell S."/>
            <person name="Rachupka T."/>
            <person name="Ramasamy U."/>
            <person name="Rameau R."/>
            <person name="Ray V."/>
            <person name="Raymond C."/>
            <person name="Retta R."/>
            <person name="Richardson S."/>
            <person name="Rise C."/>
            <person name="Rodriguez J."/>
            <person name="Rogers J."/>
            <person name="Rogov P."/>
            <person name="Rutman M."/>
            <person name="Schupbach R."/>
            <person name="Seaman C."/>
            <person name="Settipalli S."/>
            <person name="Sharpe T."/>
            <person name="Sheridan J."/>
            <person name="Sherpa N."/>
            <person name="Shi J."/>
            <person name="Smirnov S."/>
            <person name="Smith C."/>
            <person name="Sougnez C."/>
            <person name="Spencer B."/>
            <person name="Stalker J."/>
            <person name="Stange-thomann N."/>
            <person name="Stavropoulos S."/>
            <person name="Stetson K."/>
            <person name="Stone C."/>
            <person name="Stone S."/>
            <person name="Stubbs M."/>
            <person name="Talamas J."/>
            <person name="Tchuinga P."/>
            <person name="Tenzing P."/>
            <person name="Tesfaye S."/>
            <person name="Theodore J."/>
            <person name="Thoulutsang Y."/>
            <person name="Topham K."/>
            <person name="Towey S."/>
            <person name="Tsamla T."/>
            <person name="Tsomo N."/>
            <person name="Vallee D."/>
            <person name="Vassiliev H."/>
            <person name="Venkataraman V."/>
            <person name="Vinson J."/>
            <person name="Vo A."/>
            <person name="Wade C."/>
            <person name="Wang S."/>
            <person name="Wangchuk T."/>
            <person name="Wangdi T."/>
            <person name="Whittaker C."/>
            <person name="Wilkinson J."/>
            <person name="Wu Y."/>
            <person name="Wyman D."/>
            <person name="Yadav S."/>
            <person name="Yang S."/>
            <person name="Yang X."/>
            <person name="Yeager S."/>
            <person name="Yee E."/>
            <person name="Young G."/>
            <person name="Zainoun J."/>
            <person name="Zembeck L."/>
            <person name="Zimmer A."/>
            <person name="Zody M."/>
            <person name="Lander E."/>
        </authorList>
    </citation>
    <scope>NUCLEOTIDE SEQUENCE [LARGE SCALE GENOMIC DNA]</scope>
</reference>
<dbReference type="InterPro" id="IPR001881">
    <property type="entry name" value="EGF-like_Ca-bd_dom"/>
</dbReference>
<reference evidence="9" key="3">
    <citation type="submission" date="2025-09" db="UniProtKB">
        <authorList>
            <consortium name="Ensembl"/>
        </authorList>
    </citation>
    <scope>IDENTIFICATION</scope>
</reference>
<keyword evidence="1 6" id="KW-0245">EGF-like domain</keyword>
<dbReference type="HOGENOM" id="CLU_004826_4_0_1"/>
<evidence type="ECO:0000256" key="5">
    <source>
        <dbReference type="ARBA" id="ARBA00023180"/>
    </source>
</evidence>
<keyword evidence="10" id="KW-1185">Reference proteome</keyword>
<keyword evidence="4 6" id="KW-1015">Disulfide bond</keyword>
<feature type="chain" id="PRO_5003577246" description="EGF-like domain-containing protein" evidence="7">
    <location>
        <begin position="21"/>
        <end position="301"/>
    </location>
</feature>
<dbReference type="Gene3D" id="2.10.25.10">
    <property type="entry name" value="Laminin"/>
    <property type="match status" value="5"/>
</dbReference>
<dbReference type="InterPro" id="IPR052235">
    <property type="entry name" value="Nephronectin_domain"/>
</dbReference>